<name>A0A8G0ZQI0_9RHOB</name>
<evidence type="ECO:0000313" key="6">
    <source>
        <dbReference type="Proteomes" id="UP000826300"/>
    </source>
</evidence>
<dbReference type="GO" id="GO:0008673">
    <property type="term" value="F:2-dehydro-3-deoxygluconokinase activity"/>
    <property type="evidence" value="ECO:0007669"/>
    <property type="project" value="TreeGrafter"/>
</dbReference>
<dbReference type="SUPFAM" id="SSF53613">
    <property type="entry name" value="Ribokinase-like"/>
    <property type="match status" value="1"/>
</dbReference>
<evidence type="ECO:0000313" key="5">
    <source>
        <dbReference type="EMBL" id="QYZ68238.1"/>
    </source>
</evidence>
<dbReference type="Pfam" id="PF00294">
    <property type="entry name" value="PfkB"/>
    <property type="match status" value="1"/>
</dbReference>
<dbReference type="GO" id="GO:0042840">
    <property type="term" value="P:D-glucuronate catabolic process"/>
    <property type="evidence" value="ECO:0007669"/>
    <property type="project" value="TreeGrafter"/>
</dbReference>
<dbReference type="InterPro" id="IPR002173">
    <property type="entry name" value="Carboh/pur_kinase_PfkB_CS"/>
</dbReference>
<dbReference type="AlphaFoldDB" id="A0A8G0ZQI0"/>
<proteinExistence type="inferred from homology"/>
<evidence type="ECO:0000259" key="4">
    <source>
        <dbReference type="Pfam" id="PF00294"/>
    </source>
</evidence>
<sequence>MPQWQPDILCIGECMVEMAPQPDGLYAMGFAGDTFNTAWHLRHQLSPEGRVSYFSAVGQESLSDRMLAFMGEAGIDTAQVQRRADRTVGLYLIELTQGERSFSYWRDRSAARLLAEDAAALAAALAGRDLVYLSGITLAILEPEARAVLLSALAAAQAAGARVAFDPNLRPRLWPSREAMCAAVTEMARQTDILLPSFDDEAAAFGDATPEATLDRYATVGCVAVKNGAAEVLARAAGAQVRVQPPHVAKMVDSTGAGDSFNAGFLAAWLAGQDLGSAVAAGAQLASRVVQGRGALVAG</sequence>
<dbReference type="GO" id="GO:0005829">
    <property type="term" value="C:cytosol"/>
    <property type="evidence" value="ECO:0007669"/>
    <property type="project" value="TreeGrafter"/>
</dbReference>
<dbReference type="CDD" id="cd01166">
    <property type="entry name" value="KdgK"/>
    <property type="match status" value="1"/>
</dbReference>
<dbReference type="InterPro" id="IPR050306">
    <property type="entry name" value="PfkB_Carbo_kinase"/>
</dbReference>
<accession>A0A8G0ZQI0</accession>
<reference evidence="5" key="1">
    <citation type="submission" date="2021-02" db="EMBL/GenBank/DDBJ databases">
        <title>Rhodobacter shimadae sp. nov., an aerobic anoxygenic phototrophic bacterium isolated from a hot spring.</title>
        <authorList>
            <person name="Muramatsu S."/>
            <person name="Haruta S."/>
            <person name="Hirose S."/>
            <person name="Hanada S."/>
        </authorList>
    </citation>
    <scope>NUCLEOTIDE SEQUENCE</scope>
    <source>
        <strain evidence="5">N10</strain>
    </source>
</reference>
<feature type="domain" description="Carbohydrate kinase PfkB" evidence="4">
    <location>
        <begin position="7"/>
        <end position="295"/>
    </location>
</feature>
<dbReference type="Proteomes" id="UP000826300">
    <property type="component" value="Chromosome"/>
</dbReference>
<dbReference type="EMBL" id="CP069370">
    <property type="protein sequence ID" value="QYZ68238.1"/>
    <property type="molecule type" value="Genomic_DNA"/>
</dbReference>
<dbReference type="PROSITE" id="PS00584">
    <property type="entry name" value="PFKB_KINASES_2"/>
    <property type="match status" value="1"/>
</dbReference>
<evidence type="ECO:0000256" key="3">
    <source>
        <dbReference type="ARBA" id="ARBA00022777"/>
    </source>
</evidence>
<keyword evidence="6" id="KW-1185">Reference proteome</keyword>
<gene>
    <name evidence="5" type="ORF">JO391_10575</name>
</gene>
<dbReference type="KEGG" id="nsm:JO391_10575"/>
<comment type="similarity">
    <text evidence="1">Belongs to the carbohydrate kinase PfkB family.</text>
</comment>
<dbReference type="InterPro" id="IPR029056">
    <property type="entry name" value="Ribokinase-like"/>
</dbReference>
<dbReference type="RefSeq" id="WP_220660462.1">
    <property type="nucleotide sequence ID" value="NZ_CP069370.1"/>
</dbReference>
<evidence type="ECO:0000256" key="2">
    <source>
        <dbReference type="ARBA" id="ARBA00022679"/>
    </source>
</evidence>
<dbReference type="PANTHER" id="PTHR43085">
    <property type="entry name" value="HEXOKINASE FAMILY MEMBER"/>
    <property type="match status" value="1"/>
</dbReference>
<organism evidence="5 6">
    <name type="scientific">Neotabrizicola shimadae</name>
    <dbReference type="NCBI Taxonomy" id="2807096"/>
    <lineage>
        <taxon>Bacteria</taxon>
        <taxon>Pseudomonadati</taxon>
        <taxon>Pseudomonadota</taxon>
        <taxon>Alphaproteobacteria</taxon>
        <taxon>Rhodobacterales</taxon>
        <taxon>Paracoccaceae</taxon>
        <taxon>Neotabrizicola</taxon>
    </lineage>
</organism>
<dbReference type="Gene3D" id="3.40.1190.20">
    <property type="match status" value="1"/>
</dbReference>
<keyword evidence="2" id="KW-0808">Transferase</keyword>
<dbReference type="GO" id="GO:0006974">
    <property type="term" value="P:DNA damage response"/>
    <property type="evidence" value="ECO:0007669"/>
    <property type="project" value="TreeGrafter"/>
</dbReference>
<protein>
    <submittedName>
        <fullName evidence="5">Sugar kinase</fullName>
    </submittedName>
</protein>
<keyword evidence="3 5" id="KW-0418">Kinase</keyword>
<dbReference type="PANTHER" id="PTHR43085:SF15">
    <property type="entry name" value="2-DEHYDRO-3-DEOXYGLUCONOKINASE"/>
    <property type="match status" value="1"/>
</dbReference>
<dbReference type="InterPro" id="IPR011611">
    <property type="entry name" value="PfkB_dom"/>
</dbReference>
<dbReference type="GO" id="GO:0019698">
    <property type="term" value="P:D-galacturonate catabolic process"/>
    <property type="evidence" value="ECO:0007669"/>
    <property type="project" value="TreeGrafter"/>
</dbReference>
<evidence type="ECO:0000256" key="1">
    <source>
        <dbReference type="ARBA" id="ARBA00010688"/>
    </source>
</evidence>